<dbReference type="EC" id="2.6.1.-" evidence="6"/>
<evidence type="ECO:0000256" key="4">
    <source>
        <dbReference type="ARBA" id="ARBA00022679"/>
    </source>
</evidence>
<keyword evidence="9" id="KW-1185">Reference proteome</keyword>
<accession>A0A261SKF3</accession>
<dbReference type="PROSITE" id="PS00105">
    <property type="entry name" value="AA_TRANSFER_CLASS_1"/>
    <property type="match status" value="1"/>
</dbReference>
<protein>
    <recommendedName>
        <fullName evidence="6">Aminotransferase</fullName>
        <ecNumber evidence="6">2.6.1.-</ecNumber>
    </recommendedName>
</protein>
<comment type="similarity">
    <text evidence="2 6">Belongs to the class-I pyridoxal-phosphate-dependent aminotransferase family.</text>
</comment>
<dbReference type="InterPro" id="IPR004838">
    <property type="entry name" value="NHTrfase_class1_PyrdxlP-BS"/>
</dbReference>
<dbReference type="PANTHER" id="PTHR46383">
    <property type="entry name" value="ASPARTATE AMINOTRANSFERASE"/>
    <property type="match status" value="1"/>
</dbReference>
<evidence type="ECO:0000256" key="6">
    <source>
        <dbReference type="RuleBase" id="RU000481"/>
    </source>
</evidence>
<comment type="cofactor">
    <cofactor evidence="1 6">
        <name>pyridoxal 5'-phosphate</name>
        <dbReference type="ChEBI" id="CHEBI:597326"/>
    </cofactor>
</comment>
<keyword evidence="5" id="KW-0663">Pyridoxal phosphate</keyword>
<dbReference type="GO" id="GO:0030170">
    <property type="term" value="F:pyridoxal phosphate binding"/>
    <property type="evidence" value="ECO:0007669"/>
    <property type="project" value="InterPro"/>
</dbReference>
<dbReference type="EMBL" id="NEVM01000001">
    <property type="protein sequence ID" value="OZI37876.1"/>
    <property type="molecule type" value="Genomic_DNA"/>
</dbReference>
<gene>
    <name evidence="8" type="ORF">CAL29_05780</name>
</gene>
<keyword evidence="4 6" id="KW-0808">Transferase</keyword>
<evidence type="ECO:0000256" key="1">
    <source>
        <dbReference type="ARBA" id="ARBA00001933"/>
    </source>
</evidence>
<organism evidence="8 9">
    <name type="scientific">Bordetella genomosp. 10</name>
    <dbReference type="NCBI Taxonomy" id="1416804"/>
    <lineage>
        <taxon>Bacteria</taxon>
        <taxon>Pseudomonadati</taxon>
        <taxon>Pseudomonadota</taxon>
        <taxon>Betaproteobacteria</taxon>
        <taxon>Burkholderiales</taxon>
        <taxon>Alcaligenaceae</taxon>
        <taxon>Bordetella</taxon>
    </lineage>
</organism>
<dbReference type="InterPro" id="IPR015424">
    <property type="entry name" value="PyrdxlP-dep_Trfase"/>
</dbReference>
<dbReference type="Gene3D" id="3.90.1150.10">
    <property type="entry name" value="Aspartate Aminotransferase, domain 1"/>
    <property type="match status" value="1"/>
</dbReference>
<sequence>MDTPYQYYADRALNVASSASGAAAQRARELLALGRSIMNLTAGEPDFDTPSSICQAAVEAIANGETRYTTVDGTPALKKAVVEKFARENDLDYALDEVMVSSGAKQVIFNAIMATINDGDEAIVPVPSWVSYPEMVRFAGGVPVLVTCEEARDFKITPAQLEAAITPRTKWLMLNSPSNPTGALLSQEELQALGEVLLRHPQVLVMCDDIYEHLLYDGLKYYTMAQVVPALKDRVLTINGVSKAYAMTGWRIGYAGGPAGLLKQMRKIQSQSTSNPCSVSQAAALSALTGPQDFIAANAAEFQARRDLVVKALNAIPGMTCANPQGAFYVYPSCAAYIGKKTPEGSLIQNDADFVAYLLEQGVAAVSGNAYGLSPYFRLSFATSRENLVEACRRIHAAVEQLG</sequence>
<dbReference type="AlphaFoldDB" id="A0A261SKF3"/>
<dbReference type="SUPFAM" id="SSF53383">
    <property type="entry name" value="PLP-dependent transferases"/>
    <property type="match status" value="1"/>
</dbReference>
<dbReference type="InterPro" id="IPR050596">
    <property type="entry name" value="AspAT/PAT-like"/>
</dbReference>
<dbReference type="InterPro" id="IPR004839">
    <property type="entry name" value="Aminotransferase_I/II_large"/>
</dbReference>
<dbReference type="GO" id="GO:0006520">
    <property type="term" value="P:amino acid metabolic process"/>
    <property type="evidence" value="ECO:0007669"/>
    <property type="project" value="InterPro"/>
</dbReference>
<evidence type="ECO:0000313" key="8">
    <source>
        <dbReference type="EMBL" id="OZI37876.1"/>
    </source>
</evidence>
<dbReference type="InterPro" id="IPR015422">
    <property type="entry name" value="PyrdxlP-dep_Trfase_small"/>
</dbReference>
<dbReference type="Proteomes" id="UP000216020">
    <property type="component" value="Unassembled WGS sequence"/>
</dbReference>
<dbReference type="GO" id="GO:0008483">
    <property type="term" value="F:transaminase activity"/>
    <property type="evidence" value="ECO:0007669"/>
    <property type="project" value="UniProtKB-KW"/>
</dbReference>
<dbReference type="RefSeq" id="WP_094851976.1">
    <property type="nucleotide sequence ID" value="NZ_NEVM01000001.1"/>
</dbReference>
<dbReference type="OrthoDB" id="9803354at2"/>
<evidence type="ECO:0000256" key="5">
    <source>
        <dbReference type="ARBA" id="ARBA00022898"/>
    </source>
</evidence>
<evidence type="ECO:0000256" key="2">
    <source>
        <dbReference type="ARBA" id="ARBA00007441"/>
    </source>
</evidence>
<dbReference type="CDD" id="cd00609">
    <property type="entry name" value="AAT_like"/>
    <property type="match status" value="1"/>
</dbReference>
<name>A0A261SKF3_9BORD</name>
<reference evidence="9" key="1">
    <citation type="submission" date="2017-05" db="EMBL/GenBank/DDBJ databases">
        <title>Complete and WGS of Bordetella genogroups.</title>
        <authorList>
            <person name="Spilker T."/>
            <person name="Lipuma J."/>
        </authorList>
    </citation>
    <scope>NUCLEOTIDE SEQUENCE [LARGE SCALE GENOMIC DNA]</scope>
    <source>
        <strain evidence="9">AU16122</strain>
    </source>
</reference>
<comment type="caution">
    <text evidence="8">The sequence shown here is derived from an EMBL/GenBank/DDBJ whole genome shotgun (WGS) entry which is preliminary data.</text>
</comment>
<evidence type="ECO:0000313" key="9">
    <source>
        <dbReference type="Proteomes" id="UP000216020"/>
    </source>
</evidence>
<keyword evidence="3 6" id="KW-0032">Aminotransferase</keyword>
<dbReference type="Gene3D" id="3.40.640.10">
    <property type="entry name" value="Type I PLP-dependent aspartate aminotransferase-like (Major domain)"/>
    <property type="match status" value="1"/>
</dbReference>
<feature type="domain" description="Aminotransferase class I/classII large" evidence="7">
    <location>
        <begin position="36"/>
        <end position="395"/>
    </location>
</feature>
<evidence type="ECO:0000256" key="3">
    <source>
        <dbReference type="ARBA" id="ARBA00022576"/>
    </source>
</evidence>
<dbReference type="InterPro" id="IPR015421">
    <property type="entry name" value="PyrdxlP-dep_Trfase_major"/>
</dbReference>
<dbReference type="FunFam" id="3.40.640.10:FF:000033">
    <property type="entry name" value="Aspartate aminotransferase"/>
    <property type="match status" value="1"/>
</dbReference>
<evidence type="ECO:0000259" key="7">
    <source>
        <dbReference type="Pfam" id="PF00155"/>
    </source>
</evidence>
<dbReference type="PANTHER" id="PTHR46383:SF1">
    <property type="entry name" value="ASPARTATE AMINOTRANSFERASE"/>
    <property type="match status" value="1"/>
</dbReference>
<proteinExistence type="inferred from homology"/>
<dbReference type="Pfam" id="PF00155">
    <property type="entry name" value="Aminotran_1_2"/>
    <property type="match status" value="1"/>
</dbReference>